<dbReference type="PROSITE" id="PS00107">
    <property type="entry name" value="PROTEIN_KINASE_ATP"/>
    <property type="match status" value="1"/>
</dbReference>
<dbReference type="SMART" id="SM00220">
    <property type="entry name" value="S_TKc"/>
    <property type="match status" value="1"/>
</dbReference>
<evidence type="ECO:0000259" key="3">
    <source>
        <dbReference type="PROSITE" id="PS50011"/>
    </source>
</evidence>
<organism evidence="4 5">
    <name type="scientific">Caldalkalibacillus thermarum (strain TA2.A1)</name>
    <dbReference type="NCBI Taxonomy" id="986075"/>
    <lineage>
        <taxon>Bacteria</taxon>
        <taxon>Bacillati</taxon>
        <taxon>Bacillota</taxon>
        <taxon>Bacilli</taxon>
        <taxon>Bacillales</taxon>
        <taxon>Bacillaceae</taxon>
        <taxon>Caldalkalibacillus</taxon>
    </lineage>
</organism>
<keyword evidence="1" id="KW-0547">Nucleotide-binding</keyword>
<feature type="binding site" evidence="1">
    <location>
        <position position="26"/>
    </location>
    <ligand>
        <name>ATP</name>
        <dbReference type="ChEBI" id="CHEBI:30616"/>
    </ligand>
</feature>
<dbReference type="Proteomes" id="UP000825179">
    <property type="component" value="Chromosome"/>
</dbReference>
<dbReference type="GO" id="GO:0004672">
    <property type="term" value="F:protein kinase activity"/>
    <property type="evidence" value="ECO:0007669"/>
    <property type="project" value="InterPro"/>
</dbReference>
<dbReference type="Gene3D" id="1.10.510.10">
    <property type="entry name" value="Transferase(Phosphotransferase) domain 1"/>
    <property type="match status" value="1"/>
</dbReference>
<keyword evidence="4" id="KW-0418">Kinase</keyword>
<gene>
    <name evidence="4" type="ORF">HUR95_02865</name>
</gene>
<keyword evidence="4" id="KW-0808">Transferase</keyword>
<sequence length="299" mass="34146">MHKELGRGANGIVYLVEHRGQTLALKVGQDLFSLTSEVNVLKHFQKAQGRVLGPSLYDVDDWHSPDGVRPFYVMNVIKGVPLIRFVKERGEDWLPVLVLQLLGFLEQLHQEGWVFGDLKPEHLLVTGKPPRLAWFDAGGVTRMGWAIKEYTELYDRGCWGMGDRKAESSYDLFSVALIVMHIVRGKPLTAGNDPARTLKQALEETQGLFPYRHVLWRALSGRYRSAQKMREDWLLAWQARQETGQKKGRPAGGAISAQRHQAPRKKRSLLWKLGKVISFLFISSFLIFLFALYLFYQAL</sequence>
<dbReference type="SUPFAM" id="SSF56112">
    <property type="entry name" value="Protein kinase-like (PK-like)"/>
    <property type="match status" value="1"/>
</dbReference>
<proteinExistence type="predicted"/>
<feature type="domain" description="Protein kinase" evidence="3">
    <location>
        <begin position="1"/>
        <end position="299"/>
    </location>
</feature>
<dbReference type="InterPro" id="IPR011009">
    <property type="entry name" value="Kinase-like_dom_sf"/>
</dbReference>
<protein>
    <submittedName>
        <fullName evidence="4">Protein kinase family protein</fullName>
    </submittedName>
</protein>
<dbReference type="KEGG" id="cthu:HUR95_02865"/>
<dbReference type="RefSeq" id="WP_222822917.1">
    <property type="nucleotide sequence ID" value="NZ_CP082237.1"/>
</dbReference>
<dbReference type="EMBL" id="CP082237">
    <property type="protein sequence ID" value="QZT34364.1"/>
    <property type="molecule type" value="Genomic_DNA"/>
</dbReference>
<evidence type="ECO:0000256" key="2">
    <source>
        <dbReference type="SAM" id="Phobius"/>
    </source>
</evidence>
<dbReference type="AlphaFoldDB" id="A0A8X8IB41"/>
<name>A0A8X8IB41_CALTT</name>
<keyword evidence="2" id="KW-1133">Transmembrane helix</keyword>
<dbReference type="PROSITE" id="PS50011">
    <property type="entry name" value="PROTEIN_KINASE_DOM"/>
    <property type="match status" value="1"/>
</dbReference>
<keyword evidence="1" id="KW-0067">ATP-binding</keyword>
<evidence type="ECO:0000313" key="4">
    <source>
        <dbReference type="EMBL" id="QZT34364.1"/>
    </source>
</evidence>
<dbReference type="InterPro" id="IPR000719">
    <property type="entry name" value="Prot_kinase_dom"/>
</dbReference>
<dbReference type="InterPro" id="IPR017441">
    <property type="entry name" value="Protein_kinase_ATP_BS"/>
</dbReference>
<keyword evidence="2" id="KW-0812">Transmembrane</keyword>
<evidence type="ECO:0000313" key="5">
    <source>
        <dbReference type="Proteomes" id="UP000825179"/>
    </source>
</evidence>
<accession>A0A8X8IB41</accession>
<keyword evidence="2" id="KW-0472">Membrane</keyword>
<reference evidence="4 5" key="1">
    <citation type="journal article" date="2020" name="Extremophiles">
        <title>Genomic analysis of Caldalkalibacillus thermarum TA2.A1 reveals aerobic alkaliphilic metabolism and evolutionary hallmarks linking alkaliphilic bacteria and plant life.</title>
        <authorList>
            <person name="de Jong S.I."/>
            <person name="van den Broek M.A."/>
            <person name="Merkel A.Y."/>
            <person name="de la Torre Cortes P."/>
            <person name="Kalamorz F."/>
            <person name="Cook G.M."/>
            <person name="van Loosdrecht M.C.M."/>
            <person name="McMillan D.G.G."/>
        </authorList>
    </citation>
    <scope>NUCLEOTIDE SEQUENCE [LARGE SCALE GENOMIC DNA]</scope>
    <source>
        <strain evidence="4 5">TA2.A1</strain>
    </source>
</reference>
<dbReference type="GO" id="GO:0005524">
    <property type="term" value="F:ATP binding"/>
    <property type="evidence" value="ECO:0007669"/>
    <property type="project" value="UniProtKB-UniRule"/>
</dbReference>
<feature type="transmembrane region" description="Helical" evidence="2">
    <location>
        <begin position="273"/>
        <end position="296"/>
    </location>
</feature>
<evidence type="ECO:0000256" key="1">
    <source>
        <dbReference type="PROSITE-ProRule" id="PRU10141"/>
    </source>
</evidence>
<keyword evidence="5" id="KW-1185">Reference proteome</keyword>